<dbReference type="Gene3D" id="3.90.1580.10">
    <property type="entry name" value="paralog of FGE (formylglycine-generating enzyme)"/>
    <property type="match status" value="1"/>
</dbReference>
<dbReference type="AlphaFoldDB" id="A0A2S8FKT4"/>
<evidence type="ECO:0000256" key="1">
    <source>
        <dbReference type="ARBA" id="ARBA00022450"/>
    </source>
</evidence>
<dbReference type="InterPro" id="IPR051043">
    <property type="entry name" value="Sulfatase_Mod_Factor_Kinase"/>
</dbReference>
<feature type="modified residue" description="O-(pantetheine 4'-phosphoryl)serine" evidence="3">
    <location>
        <position position="45"/>
    </location>
</feature>
<comment type="caution">
    <text evidence="5">The sequence shown here is derived from an EMBL/GenBank/DDBJ whole genome shotgun (WGS) entry which is preliminary data.</text>
</comment>
<dbReference type="RefSeq" id="WP_105331800.1">
    <property type="nucleotide sequence ID" value="NZ_PUHY01000012.1"/>
</dbReference>
<keyword evidence="3" id="KW-0444">Lipid biosynthesis</keyword>
<dbReference type="UniPathway" id="UPA00094"/>
<keyword evidence="3" id="KW-0276">Fatty acid metabolism</keyword>
<dbReference type="InterPro" id="IPR005532">
    <property type="entry name" value="SUMF_dom"/>
</dbReference>
<accession>A0A2S8FKT4</accession>
<keyword evidence="1 3" id="KW-0596">Phosphopantetheine</keyword>
<evidence type="ECO:0000313" key="6">
    <source>
        <dbReference type="Proteomes" id="UP000238322"/>
    </source>
</evidence>
<dbReference type="PROSITE" id="PS50075">
    <property type="entry name" value="CARRIER"/>
    <property type="match status" value="1"/>
</dbReference>
<evidence type="ECO:0000313" key="5">
    <source>
        <dbReference type="EMBL" id="PQO32788.1"/>
    </source>
</evidence>
<dbReference type="PANTHER" id="PTHR23150">
    <property type="entry name" value="SULFATASE MODIFYING FACTOR 1, 2"/>
    <property type="match status" value="1"/>
</dbReference>
<dbReference type="InterPro" id="IPR016187">
    <property type="entry name" value="CTDL_fold"/>
</dbReference>
<dbReference type="EMBL" id="PUHY01000012">
    <property type="protein sequence ID" value="PQO32788.1"/>
    <property type="molecule type" value="Genomic_DNA"/>
</dbReference>
<dbReference type="InterPro" id="IPR036736">
    <property type="entry name" value="ACP-like_sf"/>
</dbReference>
<evidence type="ECO:0000259" key="4">
    <source>
        <dbReference type="PROSITE" id="PS50075"/>
    </source>
</evidence>
<protein>
    <recommendedName>
        <fullName evidence="3">Acyl carrier protein</fullName>
        <shortName evidence="3">ACP</shortName>
    </recommendedName>
</protein>
<reference evidence="5 6" key="1">
    <citation type="submission" date="2018-02" db="EMBL/GenBank/DDBJ databases">
        <title>Comparative genomes isolates from brazilian mangrove.</title>
        <authorList>
            <person name="Araujo J.E."/>
            <person name="Taketani R.G."/>
            <person name="Silva M.C.P."/>
            <person name="Loureco M.V."/>
            <person name="Andreote F.D."/>
        </authorList>
    </citation>
    <scope>NUCLEOTIDE SEQUENCE [LARGE SCALE GENOMIC DNA]</scope>
    <source>
        <strain evidence="5 6">Hex-1 MGV</strain>
    </source>
</reference>
<dbReference type="Pfam" id="PF03781">
    <property type="entry name" value="FGE-sulfatase"/>
    <property type="match status" value="1"/>
</dbReference>
<dbReference type="GO" id="GO:0005737">
    <property type="term" value="C:cytoplasm"/>
    <property type="evidence" value="ECO:0007669"/>
    <property type="project" value="UniProtKB-SubCell"/>
</dbReference>
<feature type="domain" description="Carrier" evidence="4">
    <location>
        <begin position="10"/>
        <end position="94"/>
    </location>
</feature>
<dbReference type="InterPro" id="IPR042095">
    <property type="entry name" value="SUMF_sf"/>
</dbReference>
<dbReference type="PANTHER" id="PTHR23150:SF19">
    <property type="entry name" value="FORMYLGLYCINE-GENERATING ENZYME"/>
    <property type="match status" value="1"/>
</dbReference>
<keyword evidence="3" id="KW-0443">Lipid metabolism</keyword>
<dbReference type="InterPro" id="IPR009081">
    <property type="entry name" value="PP-bd_ACP"/>
</dbReference>
<comment type="pathway">
    <text evidence="3">Lipid metabolism; fatty acid biosynthesis.</text>
</comment>
<dbReference type="Pfam" id="PF00550">
    <property type="entry name" value="PP-binding"/>
    <property type="match status" value="1"/>
</dbReference>
<dbReference type="InterPro" id="IPR003231">
    <property type="entry name" value="ACP"/>
</dbReference>
<evidence type="ECO:0000256" key="2">
    <source>
        <dbReference type="ARBA" id="ARBA00022553"/>
    </source>
</evidence>
<dbReference type="Proteomes" id="UP000238322">
    <property type="component" value="Unassembled WGS sequence"/>
</dbReference>
<name>A0A2S8FKT4_9BACT</name>
<keyword evidence="3" id="KW-0963">Cytoplasm</keyword>
<dbReference type="SUPFAM" id="SSF47336">
    <property type="entry name" value="ACP-like"/>
    <property type="match status" value="1"/>
</dbReference>
<dbReference type="Gene3D" id="1.10.1200.10">
    <property type="entry name" value="ACP-like"/>
    <property type="match status" value="1"/>
</dbReference>
<comment type="similarity">
    <text evidence="3">Belongs to the acyl carrier protein (ACP) family.</text>
</comment>
<comment type="PTM">
    <text evidence="3">4'-phosphopantetheine is transferred from CoA to a specific serine of apo-ACP by AcpS. This modification is essential for activity because fatty acids are bound in thioester linkage to the sulfhydryl of the prosthetic group.</text>
</comment>
<dbReference type="SUPFAM" id="SSF56436">
    <property type="entry name" value="C-type lectin-like"/>
    <property type="match status" value="1"/>
</dbReference>
<keyword evidence="3" id="KW-0275">Fatty acid biosynthesis</keyword>
<sequence>MLSPSCHDLSELERRVCQLVAHCLGIDRSEARPESRMIEDLHLDSLDMVEVIMALEEEFDIEIPDKPSDPVAKRLFTRNPFRLRDLAEVVYLQQQSHRPDRSNWQGDVRAKITDPEIPFSQLSGRYQTTFPVADENLFEPLECAASIPIYRRLSDGMRCMLLPAAEVTIGSDETFAQVDESPAHSVQLESFLIDAEPVSTTAFCRFLNSTQSITKHWRDWFLLDNQDDRVAQLQLELVENVWRPVIGTETMPMVLVSWYGANAYSLWVNGWDWRSYETHEGFLPTEAQWEYAAQGAYVALPPDETANASFVAGQHQPGRLYNARSMPMAPVHAPLGMSDFGLHHMAGNVWQWCRDWYADDFYRRASSRDLNPVNRTPSGVRSERGGSWVGPAELCRPSYRRGREPQARGRCLGFRCVGNLTKPL</sequence>
<comment type="subcellular location">
    <subcellularLocation>
        <location evidence="3">Cytoplasm</location>
    </subcellularLocation>
</comment>
<organism evidence="5 6">
    <name type="scientific">Blastopirellula marina</name>
    <dbReference type="NCBI Taxonomy" id="124"/>
    <lineage>
        <taxon>Bacteria</taxon>
        <taxon>Pseudomonadati</taxon>
        <taxon>Planctomycetota</taxon>
        <taxon>Planctomycetia</taxon>
        <taxon>Pirellulales</taxon>
        <taxon>Pirellulaceae</taxon>
        <taxon>Blastopirellula</taxon>
    </lineage>
</organism>
<dbReference type="HAMAP" id="MF_01217">
    <property type="entry name" value="Acyl_carrier"/>
    <property type="match status" value="1"/>
</dbReference>
<proteinExistence type="inferred from homology"/>
<gene>
    <name evidence="3" type="primary">acpP</name>
    <name evidence="5" type="ORF">C5Y83_21615</name>
</gene>
<dbReference type="GO" id="GO:0000036">
    <property type="term" value="F:acyl carrier activity"/>
    <property type="evidence" value="ECO:0007669"/>
    <property type="project" value="UniProtKB-UniRule"/>
</dbReference>
<evidence type="ECO:0000256" key="3">
    <source>
        <dbReference type="HAMAP-Rule" id="MF_01217"/>
    </source>
</evidence>
<dbReference type="OrthoDB" id="9812426at2"/>
<dbReference type="GO" id="GO:0120147">
    <property type="term" value="F:formylglycine-generating oxidase activity"/>
    <property type="evidence" value="ECO:0007669"/>
    <property type="project" value="TreeGrafter"/>
</dbReference>
<comment type="function">
    <text evidence="3">Carrier of the growing fatty acid chain in fatty acid biosynthesis.</text>
</comment>
<keyword evidence="2 3" id="KW-0597">Phosphoprotein</keyword>